<dbReference type="PATRIC" id="fig|1619001.3.peg.779"/>
<gene>
    <name evidence="3" type="ORF">UX45_C0018G0021</name>
</gene>
<feature type="domain" description="CxxC-x17-CxxC" evidence="2">
    <location>
        <begin position="98"/>
        <end position="133"/>
    </location>
</feature>
<feature type="domain" description="CxxC-x17-CxxC" evidence="2">
    <location>
        <begin position="40"/>
        <end position="73"/>
    </location>
</feature>
<dbReference type="EMBL" id="LCMG01000018">
    <property type="protein sequence ID" value="KKU32394.1"/>
    <property type="molecule type" value="Genomic_DNA"/>
</dbReference>
<feature type="compositionally biased region" description="Basic residues" evidence="1">
    <location>
        <begin position="227"/>
        <end position="238"/>
    </location>
</feature>
<feature type="region of interest" description="Disordered" evidence="1">
    <location>
        <begin position="132"/>
        <end position="157"/>
    </location>
</feature>
<proteinExistence type="predicted"/>
<protein>
    <recommendedName>
        <fullName evidence="2">CxxC-x17-CxxC domain-containing protein</fullName>
    </recommendedName>
</protein>
<dbReference type="Proteomes" id="UP000034705">
    <property type="component" value="Unassembled WGS sequence"/>
</dbReference>
<feature type="region of interest" description="Disordered" evidence="1">
    <location>
        <begin position="1"/>
        <end position="35"/>
    </location>
</feature>
<dbReference type="InterPro" id="IPR026363">
    <property type="entry name" value="CxxC-x17-CxxC_dom"/>
</dbReference>
<feature type="region of interest" description="Disordered" evidence="1">
    <location>
        <begin position="216"/>
        <end position="238"/>
    </location>
</feature>
<feature type="compositionally biased region" description="Gly residues" evidence="1">
    <location>
        <begin position="21"/>
        <end position="32"/>
    </location>
</feature>
<comment type="caution">
    <text evidence="3">The sequence shown here is derived from an EMBL/GenBank/DDBJ whole genome shotgun (WGS) entry which is preliminary data.</text>
</comment>
<sequence length="238" mass="25825">MRNFYNQGGSGGWKSRKSFGGSRGGGSWGGRGSDGDRPMIYEATCSACGQDCEIPFRPTGSRPVFCNSCFKKEENGGGRPPQRFGGSGRGGRPSFGDKPMFPAQCDACGNECQVPFRPTGEKPVYCSDCFSKQAPSDSGRKSRSEKTFGGNDHQDGMRKELATIQSKLDAILAVLNPSAIVKTEKKEKKVEEVKTEAASVKKEEIISKKEVAPKKEADLKKETVKKEPKKKAAAKKKK</sequence>
<name>A0A0G1PHX7_9BACT</name>
<evidence type="ECO:0000313" key="4">
    <source>
        <dbReference type="Proteomes" id="UP000034705"/>
    </source>
</evidence>
<organism evidence="3 4">
    <name type="scientific">Candidatus Uhrbacteria bacterium GW2011_GWF2_46_218</name>
    <dbReference type="NCBI Taxonomy" id="1619001"/>
    <lineage>
        <taxon>Bacteria</taxon>
        <taxon>Candidatus Uhriibacteriota</taxon>
    </lineage>
</organism>
<dbReference type="NCBIfam" id="TIGR04272">
    <property type="entry name" value="cxxc_cxxc_Mbark"/>
    <property type="match status" value="2"/>
</dbReference>
<feature type="compositionally biased region" description="Basic and acidic residues" evidence="1">
    <location>
        <begin position="138"/>
        <end position="157"/>
    </location>
</feature>
<reference evidence="3 4" key="1">
    <citation type="journal article" date="2015" name="Nature">
        <title>rRNA introns, odd ribosomes, and small enigmatic genomes across a large radiation of phyla.</title>
        <authorList>
            <person name="Brown C.T."/>
            <person name="Hug L.A."/>
            <person name="Thomas B.C."/>
            <person name="Sharon I."/>
            <person name="Castelle C.J."/>
            <person name="Singh A."/>
            <person name="Wilkins M.J."/>
            <person name="Williams K.H."/>
            <person name="Banfield J.F."/>
        </authorList>
    </citation>
    <scope>NUCLEOTIDE SEQUENCE [LARGE SCALE GENOMIC DNA]</scope>
</reference>
<dbReference type="Pfam" id="PF23477">
    <property type="entry name" value="zf_Tbcl_2"/>
    <property type="match status" value="2"/>
</dbReference>
<evidence type="ECO:0000256" key="1">
    <source>
        <dbReference type="SAM" id="MobiDB-lite"/>
    </source>
</evidence>
<evidence type="ECO:0000259" key="2">
    <source>
        <dbReference type="Pfam" id="PF23477"/>
    </source>
</evidence>
<dbReference type="AlphaFoldDB" id="A0A0G1PHX7"/>
<evidence type="ECO:0000313" key="3">
    <source>
        <dbReference type="EMBL" id="KKU32394.1"/>
    </source>
</evidence>
<accession>A0A0G1PHX7</accession>
<feature type="compositionally biased region" description="Basic and acidic residues" evidence="1">
    <location>
        <begin position="216"/>
        <end position="226"/>
    </location>
</feature>